<feature type="binding site" evidence="8">
    <location>
        <position position="91"/>
    </location>
    <ligand>
        <name>substrate</name>
    </ligand>
</feature>
<dbReference type="HAMAP" id="MF_00917">
    <property type="entry name" value="QueE"/>
    <property type="match status" value="1"/>
</dbReference>
<dbReference type="PATRIC" id="fig|1414851.3.peg.2145"/>
<dbReference type="GO" id="GO:0008616">
    <property type="term" value="P:tRNA queuosine(34) biosynthetic process"/>
    <property type="evidence" value="ECO:0007669"/>
    <property type="project" value="UniProtKB-UniRule"/>
</dbReference>
<keyword evidence="4 8" id="KW-0460">Magnesium</keyword>
<comment type="pathway">
    <text evidence="8">Purine metabolism; 7-cyano-7-deazaguanine biosynthesis.</text>
</comment>
<comment type="function">
    <text evidence="8">Catalyzes the complex heterocyclic radical-mediated conversion of 6-carboxy-5,6,7,8-tetrahydropterin (CPH4) to 7-carboxy-7-deazaguanine (CDG), a step common to the biosynthetic pathways of all 7-deazapurine-containing compounds.</text>
</comment>
<reference evidence="10 11" key="1">
    <citation type="submission" date="2013-11" db="EMBL/GenBank/DDBJ databases">
        <title>Genomic analysis of Pelistega sp. HM-7.</title>
        <authorList>
            <person name="Kumbhare S.V."/>
            <person name="Shetty S.A."/>
            <person name="Sharma O."/>
            <person name="Dhotre D.P."/>
        </authorList>
    </citation>
    <scope>NUCLEOTIDE SEQUENCE [LARGE SCALE GENOMIC DNA]</scope>
    <source>
        <strain evidence="10 11">HM-7</strain>
    </source>
</reference>
<feature type="binding site" evidence="8">
    <location>
        <position position="50"/>
    </location>
    <ligand>
        <name>substrate</name>
    </ligand>
</feature>
<accession>V8FVY5</accession>
<keyword evidence="3 8" id="KW-0479">Metal-binding</keyword>
<comment type="caution">
    <text evidence="10">The sequence shown here is derived from an EMBL/GenBank/DDBJ whole genome shotgun (WGS) entry which is preliminary data.</text>
</comment>
<dbReference type="EC" id="4.3.99.3" evidence="8"/>
<dbReference type="PANTHER" id="PTHR42836:SF1">
    <property type="entry name" value="7-CARBOXY-7-DEAZAGUANINE SYNTHASE"/>
    <property type="match status" value="1"/>
</dbReference>
<evidence type="ECO:0000256" key="8">
    <source>
        <dbReference type="HAMAP-Rule" id="MF_00917"/>
    </source>
</evidence>
<dbReference type="PANTHER" id="PTHR42836">
    <property type="entry name" value="7-CARBOXY-7-DEAZAGUANINE SYNTHASE"/>
    <property type="match status" value="1"/>
</dbReference>
<keyword evidence="5 8" id="KW-0408">Iron</keyword>
<dbReference type="Gene3D" id="3.20.20.70">
    <property type="entry name" value="Aldolase class I"/>
    <property type="match status" value="1"/>
</dbReference>
<evidence type="ECO:0000256" key="2">
    <source>
        <dbReference type="ARBA" id="ARBA00022691"/>
    </source>
</evidence>
<keyword evidence="7 8" id="KW-0456">Lyase</keyword>
<sequence length="257" mass="29274">MSVEHILQPAQQLAEPFSIDEQHPQYRIVEIFESLQGEGFNTGMPAIFIRLGKCSLACSWCDTDYLKFELKSLNDIFAMIDGYTAKNIIITGGEPTIHPYIEQLLDALKLKGYHLCIESNALHAIPLQIEYVAVSPKYCYSEKYAKECISHADEVRIVMDPDKLGSPEKGVLPLEKEQRVHTFIEWCEEIANKISAQHYYLSPLEVDGQMNILDTITAIGLLNERAKGRQKDTKNLANNFIPHWQLSLQTHKFAHIQ</sequence>
<protein>
    <recommendedName>
        <fullName evidence="8">7-carboxy-7-deazaguanine synthase</fullName>
        <shortName evidence="8">CDG synthase</shortName>
        <ecNumber evidence="8">4.3.99.3</ecNumber>
    </recommendedName>
    <alternativeName>
        <fullName evidence="8">Queuosine biosynthesis protein QueE</fullName>
    </alternativeName>
</protein>
<comment type="caution">
    <text evidence="8">Lacks conserved residue(s) required for the propagation of feature annotation.</text>
</comment>
<evidence type="ECO:0000256" key="6">
    <source>
        <dbReference type="ARBA" id="ARBA00023014"/>
    </source>
</evidence>
<dbReference type="GO" id="GO:0016840">
    <property type="term" value="F:carbon-nitrogen lyase activity"/>
    <property type="evidence" value="ECO:0007669"/>
    <property type="project" value="UniProtKB-UniRule"/>
</dbReference>
<dbReference type="UniPathway" id="UPA00391"/>
<evidence type="ECO:0000256" key="1">
    <source>
        <dbReference type="ARBA" id="ARBA00022485"/>
    </source>
</evidence>
<feature type="binding site" evidence="8">
    <location>
        <position position="63"/>
    </location>
    <ligand>
        <name>Mg(2+)</name>
        <dbReference type="ChEBI" id="CHEBI:18420"/>
    </ligand>
</feature>
<dbReference type="GO" id="GO:0000287">
    <property type="term" value="F:magnesium ion binding"/>
    <property type="evidence" value="ECO:0007669"/>
    <property type="project" value="UniProtKB-UniRule"/>
</dbReference>
<evidence type="ECO:0000256" key="7">
    <source>
        <dbReference type="ARBA" id="ARBA00023239"/>
    </source>
</evidence>
<dbReference type="InterPro" id="IPR013785">
    <property type="entry name" value="Aldolase_TIM"/>
</dbReference>
<feature type="domain" description="Radical SAM core" evidence="9">
    <location>
        <begin position="41"/>
        <end position="232"/>
    </location>
</feature>
<proteinExistence type="inferred from homology"/>
<feature type="binding site" evidence="8">
    <location>
        <begin position="60"/>
        <end position="62"/>
    </location>
    <ligand>
        <name>S-adenosyl-L-methionine</name>
        <dbReference type="ChEBI" id="CHEBI:59789"/>
    </ligand>
</feature>
<comment type="cofactor">
    <cofactor evidence="8">
        <name>S-adenosyl-L-methionine</name>
        <dbReference type="ChEBI" id="CHEBI:59789"/>
    </cofactor>
    <text evidence="8">Binds 1 S-adenosyl-L-methionine per subunit.</text>
</comment>
<feature type="binding site" evidence="8">
    <location>
        <position position="58"/>
    </location>
    <ligand>
        <name>[4Fe-4S] cluster</name>
        <dbReference type="ChEBI" id="CHEBI:49883"/>
        <note>4Fe-4S-S-AdoMet</note>
    </ligand>
</feature>
<keyword evidence="1 8" id="KW-0004">4Fe-4S</keyword>
<dbReference type="SFLD" id="SFLDS00029">
    <property type="entry name" value="Radical_SAM"/>
    <property type="match status" value="1"/>
</dbReference>
<dbReference type="OrthoDB" id="9792276at2"/>
<dbReference type="EMBL" id="AYSV01000107">
    <property type="protein sequence ID" value="ETD68325.1"/>
    <property type="molecule type" value="Genomic_DNA"/>
</dbReference>
<dbReference type="PIRSF" id="PIRSF000370">
    <property type="entry name" value="QueE"/>
    <property type="match status" value="1"/>
</dbReference>
<comment type="cofactor">
    <cofactor evidence="8">
        <name>Mg(2+)</name>
        <dbReference type="ChEBI" id="CHEBI:18420"/>
    </cofactor>
</comment>
<evidence type="ECO:0000256" key="3">
    <source>
        <dbReference type="ARBA" id="ARBA00022723"/>
    </source>
</evidence>
<feature type="binding site" evidence="8">
    <location>
        <position position="61"/>
    </location>
    <ligand>
        <name>[4Fe-4S] cluster</name>
        <dbReference type="ChEBI" id="CHEBI:49883"/>
        <note>4Fe-4S-S-AdoMet</note>
    </ligand>
</feature>
<dbReference type="PROSITE" id="PS51918">
    <property type="entry name" value="RADICAL_SAM"/>
    <property type="match status" value="1"/>
</dbReference>
<evidence type="ECO:0000259" key="9">
    <source>
        <dbReference type="PROSITE" id="PS51918"/>
    </source>
</evidence>
<dbReference type="RefSeq" id="WP_023952353.1">
    <property type="nucleotide sequence ID" value="NZ_AYSV01000107.1"/>
</dbReference>
<keyword evidence="2 8" id="KW-0949">S-adenosyl-L-methionine</keyword>
<keyword evidence="11" id="KW-1185">Reference proteome</keyword>
<comment type="subunit">
    <text evidence="8">Homodimer.</text>
</comment>
<evidence type="ECO:0000313" key="11">
    <source>
        <dbReference type="Proteomes" id="UP000018766"/>
    </source>
</evidence>
<dbReference type="AlphaFoldDB" id="V8FVY5"/>
<feature type="binding site" evidence="8">
    <location>
        <begin position="35"/>
        <end position="37"/>
    </location>
    <ligand>
        <name>substrate</name>
    </ligand>
</feature>
<comment type="catalytic activity">
    <reaction evidence="8">
        <text>6-carboxy-5,6,7,8-tetrahydropterin + H(+) = 7-carboxy-7-carbaguanine + NH4(+)</text>
        <dbReference type="Rhea" id="RHEA:27974"/>
        <dbReference type="ChEBI" id="CHEBI:15378"/>
        <dbReference type="ChEBI" id="CHEBI:28938"/>
        <dbReference type="ChEBI" id="CHEBI:61032"/>
        <dbReference type="ChEBI" id="CHEBI:61036"/>
        <dbReference type="EC" id="4.3.99.3"/>
    </reaction>
</comment>
<evidence type="ECO:0000313" key="10">
    <source>
        <dbReference type="EMBL" id="ETD68325.1"/>
    </source>
</evidence>
<evidence type="ECO:0000256" key="5">
    <source>
        <dbReference type="ARBA" id="ARBA00023004"/>
    </source>
</evidence>
<feature type="binding site" evidence="8">
    <location>
        <position position="93"/>
    </location>
    <ligand>
        <name>S-adenosyl-L-methionine</name>
        <dbReference type="ChEBI" id="CHEBI:59789"/>
    </ligand>
</feature>
<dbReference type="InterPro" id="IPR007197">
    <property type="entry name" value="rSAM"/>
</dbReference>
<feature type="binding site" evidence="8">
    <location>
        <position position="54"/>
    </location>
    <ligand>
        <name>[4Fe-4S] cluster</name>
        <dbReference type="ChEBI" id="CHEBI:49883"/>
        <note>4Fe-4S-S-AdoMet</note>
    </ligand>
</feature>
<dbReference type="Proteomes" id="UP000018766">
    <property type="component" value="Unassembled WGS sequence"/>
</dbReference>
<dbReference type="InterPro" id="IPR058240">
    <property type="entry name" value="rSAM_sf"/>
</dbReference>
<dbReference type="Pfam" id="PF04055">
    <property type="entry name" value="Radical_SAM"/>
    <property type="match status" value="1"/>
</dbReference>
<dbReference type="GO" id="GO:0051539">
    <property type="term" value="F:4 iron, 4 sulfur cluster binding"/>
    <property type="evidence" value="ECO:0007669"/>
    <property type="project" value="UniProtKB-UniRule"/>
</dbReference>
<evidence type="ECO:0000256" key="4">
    <source>
        <dbReference type="ARBA" id="ARBA00022842"/>
    </source>
</evidence>
<comment type="similarity">
    <text evidence="8">Belongs to the radical SAM superfamily. 7-carboxy-7-deazaguanine synthase family.</text>
</comment>
<dbReference type="InterPro" id="IPR024924">
    <property type="entry name" value="7-CO-7-deazaguanine_synth-like"/>
</dbReference>
<feature type="binding site" evidence="8">
    <location>
        <begin position="135"/>
        <end position="137"/>
    </location>
    <ligand>
        <name>S-adenosyl-L-methionine</name>
        <dbReference type="ChEBI" id="CHEBI:59789"/>
    </ligand>
</feature>
<comment type="cofactor">
    <cofactor evidence="8">
        <name>[4Fe-4S] cluster</name>
        <dbReference type="ChEBI" id="CHEBI:49883"/>
    </cofactor>
    <text evidence="8">Binds 1 [4Fe-4S] cluster. The cluster is coordinated with 3 cysteines and an exchangeable S-adenosyl-L-methionine.</text>
</comment>
<dbReference type="CDD" id="cd01335">
    <property type="entry name" value="Radical_SAM"/>
    <property type="match status" value="1"/>
</dbReference>
<dbReference type="SUPFAM" id="SSF102114">
    <property type="entry name" value="Radical SAM enzymes"/>
    <property type="match status" value="1"/>
</dbReference>
<organism evidence="10 11">
    <name type="scientific">Pelistega indica</name>
    <dbReference type="NCBI Taxonomy" id="1414851"/>
    <lineage>
        <taxon>Bacteria</taxon>
        <taxon>Pseudomonadati</taxon>
        <taxon>Pseudomonadota</taxon>
        <taxon>Betaproteobacteria</taxon>
        <taxon>Burkholderiales</taxon>
        <taxon>Alcaligenaceae</taxon>
        <taxon>Pelistega</taxon>
    </lineage>
</organism>
<keyword evidence="6 8" id="KW-0411">Iron-sulfur</keyword>
<dbReference type="GO" id="GO:1904047">
    <property type="term" value="F:S-adenosyl-L-methionine binding"/>
    <property type="evidence" value="ECO:0007669"/>
    <property type="project" value="UniProtKB-UniRule"/>
</dbReference>
<keyword evidence="8" id="KW-0671">Queuosine biosynthesis</keyword>
<name>V8FVY5_9BURK</name>
<gene>
    <name evidence="8" type="primary">queE</name>
    <name evidence="10" type="ORF">V757_10260</name>
</gene>